<dbReference type="EMBL" id="JAOSIS010000001">
    <property type="protein sequence ID" value="MDO8052458.1"/>
    <property type="molecule type" value="Genomic_DNA"/>
</dbReference>
<dbReference type="Proteomes" id="UP001170667">
    <property type="component" value="Unassembled WGS sequence"/>
</dbReference>
<accession>A0ABT9D012</accession>
<dbReference type="RefSeq" id="WP_152908760.1">
    <property type="nucleotide sequence ID" value="NZ_JAOSIS010000001.1"/>
</dbReference>
<organism evidence="1 2">
    <name type="scientific">'Vigna radiata' phytoplasma</name>
    <dbReference type="NCBI Taxonomy" id="1177238"/>
    <lineage>
        <taxon>Bacteria</taxon>
        <taxon>Bacillati</taxon>
        <taxon>Mycoplasmatota</taxon>
        <taxon>Mollicutes</taxon>
        <taxon>Acholeplasmatales</taxon>
        <taxon>Acholeplasmataceae</taxon>
        <taxon>Candidatus Phytoplasma</taxon>
        <taxon>16SrIX (Pigeon pea witches'-broom group)</taxon>
    </lineage>
</organism>
<name>A0ABT9D012_9MOLU</name>
<sequence>MLKLIKNSILFFSVSLTCLLTIFTINNSKMSIKAYDKGQYFDQVVSSAIDKKEKILSLMQYNIIEDTQDIPSHPVKIAAQTYINYIFQDEFGVEEWTGSEKFDPSYKSDDNLPANYYTTILPDEINREFITVLFAQIKSSVSSQVRDEVMKFLTTEYINNQIVRAINFFLNK</sequence>
<comment type="caution">
    <text evidence="1">The sequence shown here is derived from an EMBL/GenBank/DDBJ whole genome shotgun (WGS) entry which is preliminary data.</text>
</comment>
<proteinExistence type="predicted"/>
<reference evidence="1 2" key="1">
    <citation type="journal article" date="2023" name="Int. J. Syst. Evol. Microbiol.">
        <title>The observation of taxonomic boundaries for the 16SrII and 16SrXXV phytoplasmas using genome-based delimitation.</title>
        <authorList>
            <person name="Rodrigues Jardim B."/>
            <person name="Tran-Nguyen L.T.T."/>
            <person name="Gambley C."/>
            <person name="Al-Sadi A.M."/>
            <person name="Al-Subhi A.M."/>
            <person name="Foissac X."/>
            <person name="Salar P."/>
            <person name="Cai H."/>
            <person name="Yang J.Y."/>
            <person name="Davis R."/>
            <person name="Jones L."/>
            <person name="Rodoni B."/>
            <person name="Constable F.E."/>
        </authorList>
    </citation>
    <scope>NUCLEOTIDE SEQUENCE [LARGE SCALE GENOMIC DNA]</scope>
    <source>
        <strain evidence="1">BAWM-TWN</strain>
    </source>
</reference>
<evidence type="ECO:0000313" key="1">
    <source>
        <dbReference type="EMBL" id="MDO8052458.1"/>
    </source>
</evidence>
<gene>
    <name evidence="1" type="ORF">OC710_00180</name>
</gene>
<keyword evidence="2" id="KW-1185">Reference proteome</keyword>
<evidence type="ECO:0000313" key="2">
    <source>
        <dbReference type="Proteomes" id="UP001170667"/>
    </source>
</evidence>
<protein>
    <submittedName>
        <fullName evidence="1">Uncharacterized protein</fullName>
    </submittedName>
</protein>